<feature type="non-terminal residue" evidence="2">
    <location>
        <position position="1"/>
    </location>
</feature>
<dbReference type="AlphaFoldDB" id="A0A8K0D8A6"/>
<sequence>MTIARRENKRGKNDKISRFDEENKQDNSNIPNTIRPFRALVLPVIWRTTLTNWTHTPEISNLPFSSNYRKDAFSLPWLTPPPAAFFSAEVADPQLIQPRDQQVRVASNHATVDVLEYVIGRLEGKNSKRPSLPQSTFRKP</sequence>
<reference evidence="2" key="1">
    <citation type="submission" date="2019-08" db="EMBL/GenBank/DDBJ databases">
        <title>The genome of the North American firefly Photinus pyralis.</title>
        <authorList>
            <consortium name="Photinus pyralis genome working group"/>
            <person name="Fallon T.R."/>
            <person name="Sander Lower S.E."/>
            <person name="Weng J.-K."/>
        </authorList>
    </citation>
    <scope>NUCLEOTIDE SEQUENCE</scope>
    <source>
        <strain evidence="2">TRF0915ILg1</strain>
        <tissue evidence="2">Whole body</tissue>
    </source>
</reference>
<feature type="compositionally biased region" description="Basic and acidic residues" evidence="1">
    <location>
        <begin position="1"/>
        <end position="25"/>
    </location>
</feature>
<comment type="caution">
    <text evidence="2">The sequence shown here is derived from an EMBL/GenBank/DDBJ whole genome shotgun (WGS) entry which is preliminary data.</text>
</comment>
<name>A0A8K0D8A6_IGNLU</name>
<dbReference type="EMBL" id="VTPC01002972">
    <property type="protein sequence ID" value="KAF2899216.1"/>
    <property type="molecule type" value="Genomic_DNA"/>
</dbReference>
<evidence type="ECO:0000256" key="1">
    <source>
        <dbReference type="SAM" id="MobiDB-lite"/>
    </source>
</evidence>
<proteinExistence type="predicted"/>
<evidence type="ECO:0000313" key="3">
    <source>
        <dbReference type="Proteomes" id="UP000801492"/>
    </source>
</evidence>
<organism evidence="2 3">
    <name type="scientific">Ignelater luminosus</name>
    <name type="common">Cucubano</name>
    <name type="synonym">Pyrophorus luminosus</name>
    <dbReference type="NCBI Taxonomy" id="2038154"/>
    <lineage>
        <taxon>Eukaryota</taxon>
        <taxon>Metazoa</taxon>
        <taxon>Ecdysozoa</taxon>
        <taxon>Arthropoda</taxon>
        <taxon>Hexapoda</taxon>
        <taxon>Insecta</taxon>
        <taxon>Pterygota</taxon>
        <taxon>Neoptera</taxon>
        <taxon>Endopterygota</taxon>
        <taxon>Coleoptera</taxon>
        <taxon>Polyphaga</taxon>
        <taxon>Elateriformia</taxon>
        <taxon>Elateroidea</taxon>
        <taxon>Elateridae</taxon>
        <taxon>Agrypninae</taxon>
        <taxon>Pyrophorini</taxon>
        <taxon>Ignelater</taxon>
    </lineage>
</organism>
<keyword evidence="3" id="KW-1185">Reference proteome</keyword>
<accession>A0A8K0D8A6</accession>
<gene>
    <name evidence="2" type="ORF">ILUMI_06958</name>
</gene>
<feature type="region of interest" description="Disordered" evidence="1">
    <location>
        <begin position="1"/>
        <end position="31"/>
    </location>
</feature>
<dbReference type="Proteomes" id="UP000801492">
    <property type="component" value="Unassembled WGS sequence"/>
</dbReference>
<evidence type="ECO:0000313" key="2">
    <source>
        <dbReference type="EMBL" id="KAF2899216.1"/>
    </source>
</evidence>
<protein>
    <submittedName>
        <fullName evidence="2">Uncharacterized protein</fullName>
    </submittedName>
</protein>